<dbReference type="Proteomes" id="UP000053766">
    <property type="component" value="Unassembled WGS sequence"/>
</dbReference>
<protein>
    <submittedName>
        <fullName evidence="2">Uncharacterized protein</fullName>
    </submittedName>
</protein>
<keyword evidence="1" id="KW-0472">Membrane</keyword>
<feature type="transmembrane region" description="Helical" evidence="1">
    <location>
        <begin position="481"/>
        <end position="499"/>
    </location>
</feature>
<dbReference type="EMBL" id="KN716343">
    <property type="protein sequence ID" value="KJH46623.1"/>
    <property type="molecule type" value="Genomic_DNA"/>
</dbReference>
<keyword evidence="3" id="KW-1185">Reference proteome</keyword>
<dbReference type="AlphaFoldDB" id="A0A0D8XPP3"/>
<evidence type="ECO:0000313" key="3">
    <source>
        <dbReference type="Proteomes" id="UP000053766"/>
    </source>
</evidence>
<keyword evidence="1" id="KW-0812">Transmembrane</keyword>
<name>A0A0D8XPP3_DICVI</name>
<proteinExistence type="predicted"/>
<accession>A0A0D8XPP3</accession>
<feature type="non-terminal residue" evidence="2">
    <location>
        <position position="1"/>
    </location>
</feature>
<organism evidence="2 3">
    <name type="scientific">Dictyocaulus viviparus</name>
    <name type="common">Bovine lungworm</name>
    <dbReference type="NCBI Taxonomy" id="29172"/>
    <lineage>
        <taxon>Eukaryota</taxon>
        <taxon>Metazoa</taxon>
        <taxon>Ecdysozoa</taxon>
        <taxon>Nematoda</taxon>
        <taxon>Chromadorea</taxon>
        <taxon>Rhabditida</taxon>
        <taxon>Rhabditina</taxon>
        <taxon>Rhabditomorpha</taxon>
        <taxon>Strongyloidea</taxon>
        <taxon>Metastrongylidae</taxon>
        <taxon>Dictyocaulus</taxon>
    </lineage>
</organism>
<evidence type="ECO:0000256" key="1">
    <source>
        <dbReference type="SAM" id="Phobius"/>
    </source>
</evidence>
<reference evidence="2 3" key="1">
    <citation type="submission" date="2013-11" db="EMBL/GenBank/DDBJ databases">
        <title>Draft genome of the bovine lungworm Dictyocaulus viviparus.</title>
        <authorList>
            <person name="Mitreva M."/>
        </authorList>
    </citation>
    <scope>NUCLEOTIDE SEQUENCE [LARGE SCALE GENOMIC DNA]</scope>
    <source>
        <strain evidence="2 3">HannoverDv2000</strain>
    </source>
</reference>
<keyword evidence="1" id="KW-1133">Transmembrane helix</keyword>
<gene>
    <name evidence="2" type="ORF">DICVIV_07326</name>
</gene>
<reference evidence="3" key="2">
    <citation type="journal article" date="2016" name="Sci. Rep.">
        <title>Dictyocaulus viviparus genome, variome and transcriptome elucidate lungworm biology and support future intervention.</title>
        <authorList>
            <person name="McNulty S.N."/>
            <person name="Strube C."/>
            <person name="Rosa B.A."/>
            <person name="Martin J.C."/>
            <person name="Tyagi R."/>
            <person name="Choi Y.J."/>
            <person name="Wang Q."/>
            <person name="Hallsworth Pepin K."/>
            <person name="Zhang X."/>
            <person name="Ozersky P."/>
            <person name="Wilson R.K."/>
            <person name="Sternberg P.W."/>
            <person name="Gasser R.B."/>
            <person name="Mitreva M."/>
        </authorList>
    </citation>
    <scope>NUCLEOTIDE SEQUENCE [LARGE SCALE GENOMIC DNA]</scope>
    <source>
        <strain evidence="3">HannoverDv2000</strain>
    </source>
</reference>
<dbReference type="OrthoDB" id="5867197at2759"/>
<sequence>CNEDNDQNYAGTRIIQTYIERGVPFESLRNFVDKIALQSKEDMFGTSDILPISTWLLHQLKHIKDKFEYETQFVFGISRGAGGHTSTHLQEILGDDHGRLQVHVVNTSYMIKSLQHQQSVDRLNVYEKFYGGLTLICAQMVDNVPRSLGFIHNIDYFVNAYDTNALFNDSMHYEHYSIFNESMWNLPYINETLNIQITVVWDEWSCCSACCCSVALCGLYSNAKKCQEIDSYRERKGYLSVLLLDSKDSINLPNKKVSYELDKILRLSPYRENGIAVFSSLILNTPRFREHFWHDVLMDIIENQIGITNETLENSVGLFIEEQDCTGMLQKTNCTVLAECRGQTIREPPPPVEELVVVDPCSTVPMTVLPISESSASFRYEANTSYRLRLDGLDKETIESIEWKIEGKSVNDYDLSKPCDEQGIVVHTNGMDLILIEPNETQIVDVLIEASVRRRRYEIHFLVDKQQDKLFGEKRVVIENVIMATALTIVAMAVFILIHKCYHERTGKK</sequence>
<evidence type="ECO:0000313" key="2">
    <source>
        <dbReference type="EMBL" id="KJH46623.1"/>
    </source>
</evidence>